<feature type="transmembrane region" description="Helical" evidence="1">
    <location>
        <begin position="14"/>
        <end position="33"/>
    </location>
</feature>
<reference evidence="2" key="1">
    <citation type="submission" date="2020-04" db="EMBL/GenBank/DDBJ databases">
        <title>Deep metagenomics examines the oral microbiome during advanced dental caries in children, revealing novel taxa and co-occurrences with host molecules.</title>
        <authorList>
            <person name="Baker J.L."/>
            <person name="Morton J.T."/>
            <person name="Dinis M."/>
            <person name="Alvarez R."/>
            <person name="Tran N.C."/>
            <person name="Knight R."/>
            <person name="Edlund A."/>
        </authorList>
    </citation>
    <scope>NUCLEOTIDE SEQUENCE</scope>
    <source>
        <strain evidence="2">JCVI_23_bin.16</strain>
    </source>
</reference>
<accession>A0A929MN59</accession>
<dbReference type="Proteomes" id="UP000757900">
    <property type="component" value="Unassembled WGS sequence"/>
</dbReference>
<evidence type="ECO:0000256" key="1">
    <source>
        <dbReference type="SAM" id="Phobius"/>
    </source>
</evidence>
<sequence>MADKKEKKSFLSRWGLLIFYVGMILLPVGTHIWRHWQIEAEGNRTLH</sequence>
<evidence type="ECO:0000313" key="2">
    <source>
        <dbReference type="EMBL" id="MBF0934239.1"/>
    </source>
</evidence>
<dbReference type="AlphaFoldDB" id="A0A929MN59"/>
<feature type="non-terminal residue" evidence="2">
    <location>
        <position position="47"/>
    </location>
</feature>
<keyword evidence="1" id="KW-1133">Transmembrane helix</keyword>
<dbReference type="EMBL" id="JABZFV010000006">
    <property type="protein sequence ID" value="MBF0934239.1"/>
    <property type="molecule type" value="Genomic_DNA"/>
</dbReference>
<proteinExistence type="predicted"/>
<organism evidence="2 3">
    <name type="scientific">Abiotrophia defectiva</name>
    <name type="common">Streptococcus defectivus</name>
    <dbReference type="NCBI Taxonomy" id="46125"/>
    <lineage>
        <taxon>Bacteria</taxon>
        <taxon>Bacillati</taxon>
        <taxon>Bacillota</taxon>
        <taxon>Bacilli</taxon>
        <taxon>Lactobacillales</taxon>
        <taxon>Aerococcaceae</taxon>
        <taxon>Abiotrophia</taxon>
    </lineage>
</organism>
<keyword evidence="1" id="KW-0472">Membrane</keyword>
<protein>
    <submittedName>
        <fullName evidence="2">Uncharacterized protein</fullName>
    </submittedName>
</protein>
<name>A0A929MN59_ABIDE</name>
<evidence type="ECO:0000313" key="3">
    <source>
        <dbReference type="Proteomes" id="UP000757900"/>
    </source>
</evidence>
<gene>
    <name evidence="2" type="ORF">HXK00_01175</name>
</gene>
<comment type="caution">
    <text evidence="2">The sequence shown here is derived from an EMBL/GenBank/DDBJ whole genome shotgun (WGS) entry which is preliminary data.</text>
</comment>
<keyword evidence="1" id="KW-0812">Transmembrane</keyword>